<evidence type="ECO:0000256" key="1">
    <source>
        <dbReference type="SAM" id="Phobius"/>
    </source>
</evidence>
<keyword evidence="3" id="KW-1185">Reference proteome</keyword>
<feature type="transmembrane region" description="Helical" evidence="1">
    <location>
        <begin position="178"/>
        <end position="199"/>
    </location>
</feature>
<feature type="transmembrane region" description="Helical" evidence="1">
    <location>
        <begin position="91"/>
        <end position="113"/>
    </location>
</feature>
<dbReference type="Proteomes" id="UP000273001">
    <property type="component" value="Chromosome"/>
</dbReference>
<reference evidence="2 3" key="1">
    <citation type="submission" date="2018-09" db="EMBL/GenBank/DDBJ databases">
        <authorList>
            <person name="Li J."/>
        </authorList>
    </citation>
    <scope>NUCLEOTIDE SEQUENCE [LARGE SCALE GENOMIC DNA]</scope>
    <source>
        <strain evidence="2 3">2129</strain>
    </source>
</reference>
<organism evidence="2 3">
    <name type="scientific">Actinomyces lilanjuaniae</name>
    <dbReference type="NCBI Taxonomy" id="2321394"/>
    <lineage>
        <taxon>Bacteria</taxon>
        <taxon>Bacillati</taxon>
        <taxon>Actinomycetota</taxon>
        <taxon>Actinomycetes</taxon>
        <taxon>Actinomycetales</taxon>
        <taxon>Actinomycetaceae</taxon>
        <taxon>Actinomyces</taxon>
    </lineage>
</organism>
<dbReference type="EMBL" id="CP032514">
    <property type="protein sequence ID" value="AYD91018.1"/>
    <property type="molecule type" value="Genomic_DNA"/>
</dbReference>
<feature type="transmembrane region" description="Helical" evidence="1">
    <location>
        <begin position="28"/>
        <end position="51"/>
    </location>
</feature>
<evidence type="ECO:0000313" key="3">
    <source>
        <dbReference type="Proteomes" id="UP000273001"/>
    </source>
</evidence>
<feature type="transmembrane region" description="Helical" evidence="1">
    <location>
        <begin position="152"/>
        <end position="172"/>
    </location>
</feature>
<gene>
    <name evidence="2" type="ORF">D5R93_12150</name>
</gene>
<keyword evidence="1" id="KW-0472">Membrane</keyword>
<accession>A0ABM6Z6T5</accession>
<protein>
    <submittedName>
        <fullName evidence="2">Uncharacterized protein</fullName>
    </submittedName>
</protein>
<evidence type="ECO:0000313" key="2">
    <source>
        <dbReference type="EMBL" id="AYD91018.1"/>
    </source>
</evidence>
<name>A0ABM6Z6T5_9ACTO</name>
<proteinExistence type="predicted"/>
<sequence>MAVGIGTVLTPVSLTVIGLAATRDASGLVLQSVLMLAVFGALCASAATFFAARSSAGALATGLTALLAQMVILLAPGHIVTISAPWSRPLAHTWMVLVMAGLWLGGAWGMRLARRGGHVQGRLAFRLTQSDKEVGTTPTPPPSRRRDHLASLPWVLGSLVLTAAILSRYYRIAVSPGVHLSLVTTASILAALALLVAAGASVGRSTLGARVTGLLLVLVSLPPLISTAVAERWPVHHLLPRGPGPVVTAAIGLTLLVLGWGGHAARRQARTRELDALRASHQEP</sequence>
<keyword evidence="1" id="KW-1133">Transmembrane helix</keyword>
<feature type="transmembrane region" description="Helical" evidence="1">
    <location>
        <begin position="242"/>
        <end position="262"/>
    </location>
</feature>
<feature type="transmembrane region" description="Helical" evidence="1">
    <location>
        <begin position="211"/>
        <end position="230"/>
    </location>
</feature>
<keyword evidence="1" id="KW-0812">Transmembrane</keyword>
<feature type="transmembrane region" description="Helical" evidence="1">
    <location>
        <begin position="58"/>
        <end position="79"/>
    </location>
</feature>